<feature type="transmembrane region" description="Helical" evidence="1">
    <location>
        <begin position="119"/>
        <end position="145"/>
    </location>
</feature>
<organism evidence="2">
    <name type="scientific">Alexandrium monilatum</name>
    <dbReference type="NCBI Taxonomy" id="311494"/>
    <lineage>
        <taxon>Eukaryota</taxon>
        <taxon>Sar</taxon>
        <taxon>Alveolata</taxon>
        <taxon>Dinophyceae</taxon>
        <taxon>Gonyaulacales</taxon>
        <taxon>Pyrocystaceae</taxon>
        <taxon>Alexandrium</taxon>
    </lineage>
</organism>
<name>A0A7S4PY95_9DINO</name>
<sequence length="262" mass="27336">MDAHPLPAAGGHWPLAAAGGRLPLVSHSWGRTPTANGLPEAGGVRHPSPCERASFGVLSVASAAAAAAEVRGRRLSRFAGDGAAGGPSGVAARPTWRTRFRAWWNKYGKFDRKKLSEMGIVCFLSYGLLSNVIAITLILISTYSAMVTTGASPLSSRVALRQFGITYGGLYVISSLTRPLRMALAVGLTPLLERLVGRLQRSASCTKGVAVMLTVTVANVVTLGALFAGMLVASSLTGVPVDVWHIGALFKAGKEARSIDVA</sequence>
<keyword evidence="1" id="KW-0812">Transmembrane</keyword>
<keyword evidence="1" id="KW-0472">Membrane</keyword>
<dbReference type="AlphaFoldDB" id="A0A7S4PY95"/>
<feature type="transmembrane region" description="Helical" evidence="1">
    <location>
        <begin position="165"/>
        <end position="188"/>
    </location>
</feature>
<accession>A0A7S4PY95</accession>
<reference evidence="2" key="1">
    <citation type="submission" date="2021-01" db="EMBL/GenBank/DDBJ databases">
        <authorList>
            <person name="Corre E."/>
            <person name="Pelletier E."/>
            <person name="Niang G."/>
            <person name="Scheremetjew M."/>
            <person name="Finn R."/>
            <person name="Kale V."/>
            <person name="Holt S."/>
            <person name="Cochrane G."/>
            <person name="Meng A."/>
            <person name="Brown T."/>
            <person name="Cohen L."/>
        </authorList>
    </citation>
    <scope>NUCLEOTIDE SEQUENCE</scope>
    <source>
        <strain evidence="2">CCMP3105</strain>
    </source>
</reference>
<gene>
    <name evidence="2" type="ORF">AMON00008_LOCUS5074</name>
</gene>
<evidence type="ECO:0000313" key="2">
    <source>
        <dbReference type="EMBL" id="CAE4565455.1"/>
    </source>
</evidence>
<evidence type="ECO:0000256" key="1">
    <source>
        <dbReference type="SAM" id="Phobius"/>
    </source>
</evidence>
<dbReference type="EMBL" id="HBNR01007734">
    <property type="protein sequence ID" value="CAE4565455.1"/>
    <property type="molecule type" value="Transcribed_RNA"/>
</dbReference>
<keyword evidence="1" id="KW-1133">Transmembrane helix</keyword>
<protein>
    <submittedName>
        <fullName evidence="2">Uncharacterized protein</fullName>
    </submittedName>
</protein>
<feature type="transmembrane region" description="Helical" evidence="1">
    <location>
        <begin position="209"/>
        <end position="233"/>
    </location>
</feature>
<proteinExistence type="predicted"/>